<evidence type="ECO:0000256" key="2">
    <source>
        <dbReference type="ARBA" id="ARBA00022490"/>
    </source>
</evidence>
<evidence type="ECO:0000256" key="3">
    <source>
        <dbReference type="ARBA" id="ARBA00022801"/>
    </source>
</evidence>
<dbReference type="SUPFAM" id="SSF53474">
    <property type="entry name" value="alpha/beta-Hydrolases"/>
    <property type="match status" value="1"/>
</dbReference>
<keyword evidence="8" id="KW-1185">Reference proteome</keyword>
<evidence type="ECO:0000256" key="5">
    <source>
        <dbReference type="SAM" id="SignalP"/>
    </source>
</evidence>
<comment type="caution">
    <text evidence="7">The sequence shown here is derived from an EMBL/GenBank/DDBJ whole genome shotgun (WGS) entry which is preliminary data.</text>
</comment>
<dbReference type="Gene3D" id="2.60.40.10">
    <property type="entry name" value="Immunoglobulins"/>
    <property type="match status" value="1"/>
</dbReference>
<dbReference type="PANTHER" id="PTHR48098:SF3">
    <property type="entry name" value="IRON(III) ENTEROBACTIN ESTERASE"/>
    <property type="match status" value="1"/>
</dbReference>
<accession>A0ABX3F2M2</accession>
<evidence type="ECO:0000256" key="1">
    <source>
        <dbReference type="ARBA" id="ARBA00004496"/>
    </source>
</evidence>
<dbReference type="SUPFAM" id="SSF81296">
    <property type="entry name" value="E set domains"/>
    <property type="match status" value="1"/>
</dbReference>
<keyword evidence="5" id="KW-0732">Signal</keyword>
<feature type="signal peptide" evidence="5">
    <location>
        <begin position="1"/>
        <end position="19"/>
    </location>
</feature>
<dbReference type="InterPro" id="IPR029058">
    <property type="entry name" value="AB_hydrolase_fold"/>
</dbReference>
<proteinExistence type="inferred from homology"/>
<feature type="chain" id="PRO_5046640053" description="Enterochelin esterase N-terminal domain-containing protein" evidence="5">
    <location>
        <begin position="20"/>
        <end position="519"/>
    </location>
</feature>
<keyword evidence="2" id="KW-0963">Cytoplasm</keyword>
<evidence type="ECO:0000256" key="4">
    <source>
        <dbReference type="ARBA" id="ARBA00024201"/>
    </source>
</evidence>
<comment type="similarity">
    <text evidence="4">Belongs to the Fes family.</text>
</comment>
<dbReference type="Proteomes" id="UP000186039">
    <property type="component" value="Unassembled WGS sequence"/>
</dbReference>
<gene>
    <name evidence="7" type="ORF">BIY20_04065</name>
</gene>
<dbReference type="NCBIfam" id="NF007758">
    <property type="entry name" value="PRK10439.1"/>
    <property type="match status" value="1"/>
</dbReference>
<sequence>MKAFLTGLFASLSITAVHASDLMEQTVTISDAYTAEIHVDEMAYFRGSIESERPLGVAKIVDVDGNVVKTIVDYGQRDGELFWFVKQPGLYTLEIDSIEKDNRVTIKINEKSLKSDQYVNPKEALISPLLMALEKQLQIDPEYETTFWQQIKSKGTPLVEPNIDGSAIVTFLWRGDENNVRLFGAPYDGHVYLSRLGESSVWYKSYQLPNGTRMSYRFAPNVPQLSSLEWIEQRRAVLATAQTDPLNIRPIFAASQDKFGDASTLEFGDVPSDQYTKESGAPSGEVLTYQFDSRVLANQRSIKVYLPNATHRVERDAPLLIVFDGDQYLTRVPTPTILDNLIAAREIPPLRAVFINHPTNKLRGKELPPNQDFAKFLATELVPWLKQEFQIEPKAETTILTGSSYGGLASMYIAHQYPQIFGNVLSQSGSFWWAPSRLQKEWLIDQISHSPQNSIKVYMNAGLFELKPDRASIIETNRKLYKVLQDKQYDVKFDELASGHDYYSWRVTFANGLDYLFEN</sequence>
<protein>
    <recommendedName>
        <fullName evidence="6">Enterochelin esterase N-terminal domain-containing protein</fullName>
    </recommendedName>
</protein>
<evidence type="ECO:0000313" key="7">
    <source>
        <dbReference type="EMBL" id="OLQ83957.1"/>
    </source>
</evidence>
<dbReference type="InterPro" id="IPR000801">
    <property type="entry name" value="Esterase-like"/>
</dbReference>
<evidence type="ECO:0000259" key="6">
    <source>
        <dbReference type="Pfam" id="PF11806"/>
    </source>
</evidence>
<reference evidence="7 8" key="1">
    <citation type="submission" date="2016-09" db="EMBL/GenBank/DDBJ databases">
        <title>Genomic Taxonomy of the Vibrionaceae.</title>
        <authorList>
            <person name="Gonzalez-Castillo A."/>
            <person name="Gomez-Gil B."/>
            <person name="Enciso-Ibarra K."/>
        </authorList>
    </citation>
    <scope>NUCLEOTIDE SEQUENCE [LARGE SCALE GENOMIC DNA]</scope>
    <source>
        <strain evidence="7 8">CAIM 1902</strain>
    </source>
</reference>
<keyword evidence="3" id="KW-0378">Hydrolase</keyword>
<organism evidence="7 8">
    <name type="scientific">Vibrio panuliri</name>
    <dbReference type="NCBI Taxonomy" id="1381081"/>
    <lineage>
        <taxon>Bacteria</taxon>
        <taxon>Pseudomonadati</taxon>
        <taxon>Pseudomonadota</taxon>
        <taxon>Gammaproteobacteria</taxon>
        <taxon>Vibrionales</taxon>
        <taxon>Vibrionaceae</taxon>
        <taxon>Vibrio</taxon>
    </lineage>
</organism>
<name>A0ABX3F2M2_9VIBR</name>
<dbReference type="InterPro" id="IPR013783">
    <property type="entry name" value="Ig-like_fold"/>
</dbReference>
<dbReference type="PANTHER" id="PTHR48098">
    <property type="entry name" value="ENTEROCHELIN ESTERASE-RELATED"/>
    <property type="match status" value="1"/>
</dbReference>
<evidence type="ECO:0000313" key="8">
    <source>
        <dbReference type="Proteomes" id="UP000186039"/>
    </source>
</evidence>
<comment type="subcellular location">
    <subcellularLocation>
        <location evidence="1">Cytoplasm</location>
    </subcellularLocation>
</comment>
<dbReference type="EMBL" id="MJMH01000250">
    <property type="protein sequence ID" value="OLQ83957.1"/>
    <property type="molecule type" value="Genomic_DNA"/>
</dbReference>
<dbReference type="InterPro" id="IPR021764">
    <property type="entry name" value="Enterochelin_esterase_N"/>
</dbReference>
<dbReference type="Gene3D" id="3.40.50.1820">
    <property type="entry name" value="alpha/beta hydrolase"/>
    <property type="match status" value="1"/>
</dbReference>
<dbReference type="InterPro" id="IPR050583">
    <property type="entry name" value="Mycobacterial_A85_antigen"/>
</dbReference>
<feature type="domain" description="Enterochelin esterase N-terminal" evidence="6">
    <location>
        <begin position="169"/>
        <end position="273"/>
    </location>
</feature>
<dbReference type="Pfam" id="PF11806">
    <property type="entry name" value="Enterochelin_N"/>
    <property type="match status" value="1"/>
</dbReference>
<dbReference type="Pfam" id="PF00756">
    <property type="entry name" value="Esterase"/>
    <property type="match status" value="1"/>
</dbReference>
<dbReference type="InterPro" id="IPR014756">
    <property type="entry name" value="Ig_E-set"/>
</dbReference>